<organism evidence="1">
    <name type="scientific">marine metagenome</name>
    <dbReference type="NCBI Taxonomy" id="408172"/>
    <lineage>
        <taxon>unclassified sequences</taxon>
        <taxon>metagenomes</taxon>
        <taxon>ecological metagenomes</taxon>
    </lineage>
</organism>
<sequence>MTGASGFLGGVIQSKEPESLLTVGRSETNSIQCDLSKDIPVLSD</sequence>
<feature type="non-terminal residue" evidence="1">
    <location>
        <position position="44"/>
    </location>
</feature>
<dbReference type="EMBL" id="UINC01026425">
    <property type="protein sequence ID" value="SVB03848.1"/>
    <property type="molecule type" value="Genomic_DNA"/>
</dbReference>
<accession>A0A382AQV3</accession>
<evidence type="ECO:0000313" key="1">
    <source>
        <dbReference type="EMBL" id="SVB03848.1"/>
    </source>
</evidence>
<protein>
    <submittedName>
        <fullName evidence="1">Uncharacterized protein</fullName>
    </submittedName>
</protein>
<gene>
    <name evidence="1" type="ORF">METZ01_LOCUS156702</name>
</gene>
<proteinExistence type="predicted"/>
<reference evidence="1" key="1">
    <citation type="submission" date="2018-05" db="EMBL/GenBank/DDBJ databases">
        <authorList>
            <person name="Lanie J.A."/>
            <person name="Ng W.-L."/>
            <person name="Kazmierczak K.M."/>
            <person name="Andrzejewski T.M."/>
            <person name="Davidsen T.M."/>
            <person name="Wayne K.J."/>
            <person name="Tettelin H."/>
            <person name="Glass J.I."/>
            <person name="Rusch D."/>
            <person name="Podicherti R."/>
            <person name="Tsui H.-C.T."/>
            <person name="Winkler M.E."/>
        </authorList>
    </citation>
    <scope>NUCLEOTIDE SEQUENCE</scope>
</reference>
<dbReference type="AlphaFoldDB" id="A0A382AQV3"/>
<name>A0A382AQV3_9ZZZZ</name>